<organism evidence="3 4">
    <name type="scientific">Symplocastrum torsivum CPER-KK1</name>
    <dbReference type="NCBI Taxonomy" id="450513"/>
    <lineage>
        <taxon>Bacteria</taxon>
        <taxon>Bacillati</taxon>
        <taxon>Cyanobacteriota</taxon>
        <taxon>Cyanophyceae</taxon>
        <taxon>Oscillatoriophycideae</taxon>
        <taxon>Oscillatoriales</taxon>
        <taxon>Microcoleaceae</taxon>
        <taxon>Symplocastrum</taxon>
    </lineage>
</organism>
<evidence type="ECO:0000259" key="2">
    <source>
        <dbReference type="Pfam" id="PF08327"/>
    </source>
</evidence>
<sequence>MDTKSINLSLLIAAPISHVWDCLTQSKNIHQWWSSKVKLEPYLQGGLEELWENEQGQTVVTRGKVLAIQPPQELILSWADEDWSAETQVTFLLVSSDNNTLLTLAHKGLEHFPNQLGDTLLAHHQKGWTELLQNLKVLAETNNHRLQTEQN</sequence>
<evidence type="ECO:0000313" key="3">
    <source>
        <dbReference type="EMBL" id="MBW4548589.1"/>
    </source>
</evidence>
<comment type="similarity">
    <text evidence="1">Belongs to the AHA1 family.</text>
</comment>
<protein>
    <submittedName>
        <fullName evidence="3">SRPBCC domain-containing protein</fullName>
    </submittedName>
</protein>
<reference evidence="3" key="2">
    <citation type="journal article" date="2022" name="Microbiol. Resour. Announc.">
        <title>Metagenome Sequencing to Explore Phylogenomics of Terrestrial Cyanobacteria.</title>
        <authorList>
            <person name="Ward R.D."/>
            <person name="Stajich J.E."/>
            <person name="Johansen J.R."/>
            <person name="Huntemann M."/>
            <person name="Clum A."/>
            <person name="Foster B."/>
            <person name="Foster B."/>
            <person name="Roux S."/>
            <person name="Palaniappan K."/>
            <person name="Varghese N."/>
            <person name="Mukherjee S."/>
            <person name="Reddy T.B.K."/>
            <person name="Daum C."/>
            <person name="Copeland A."/>
            <person name="Chen I.A."/>
            <person name="Ivanova N.N."/>
            <person name="Kyrpides N.C."/>
            <person name="Shapiro N."/>
            <person name="Eloe-Fadrosh E.A."/>
            <person name="Pietrasiak N."/>
        </authorList>
    </citation>
    <scope>NUCLEOTIDE SEQUENCE</scope>
    <source>
        <strain evidence="3">CPER-KK1</strain>
    </source>
</reference>
<dbReference type="AlphaFoldDB" id="A0A951PTG3"/>
<dbReference type="InterPro" id="IPR023393">
    <property type="entry name" value="START-like_dom_sf"/>
</dbReference>
<proteinExistence type="inferred from homology"/>
<name>A0A951PTG3_9CYAN</name>
<dbReference type="Gene3D" id="3.30.530.20">
    <property type="match status" value="1"/>
</dbReference>
<dbReference type="Pfam" id="PF08327">
    <property type="entry name" value="AHSA1"/>
    <property type="match status" value="1"/>
</dbReference>
<gene>
    <name evidence="3" type="ORF">KME25_29785</name>
</gene>
<comment type="caution">
    <text evidence="3">The sequence shown here is derived from an EMBL/GenBank/DDBJ whole genome shotgun (WGS) entry which is preliminary data.</text>
</comment>
<dbReference type="Proteomes" id="UP000753908">
    <property type="component" value="Unassembled WGS sequence"/>
</dbReference>
<dbReference type="EMBL" id="JAHHIF010000066">
    <property type="protein sequence ID" value="MBW4548589.1"/>
    <property type="molecule type" value="Genomic_DNA"/>
</dbReference>
<evidence type="ECO:0000256" key="1">
    <source>
        <dbReference type="ARBA" id="ARBA00006817"/>
    </source>
</evidence>
<accession>A0A951PTG3</accession>
<reference evidence="3" key="1">
    <citation type="submission" date="2021-05" db="EMBL/GenBank/DDBJ databases">
        <authorList>
            <person name="Pietrasiak N."/>
            <person name="Ward R."/>
            <person name="Stajich J.E."/>
            <person name="Kurbessoian T."/>
        </authorList>
    </citation>
    <scope>NUCLEOTIDE SEQUENCE</scope>
    <source>
        <strain evidence="3">CPER-KK1</strain>
    </source>
</reference>
<dbReference type="InterPro" id="IPR013538">
    <property type="entry name" value="ASHA1/2-like_C"/>
</dbReference>
<feature type="domain" description="Activator of Hsp90 ATPase homologue 1/2-like C-terminal" evidence="2">
    <location>
        <begin position="14"/>
        <end position="139"/>
    </location>
</feature>
<dbReference type="SUPFAM" id="SSF55961">
    <property type="entry name" value="Bet v1-like"/>
    <property type="match status" value="1"/>
</dbReference>
<evidence type="ECO:0000313" key="4">
    <source>
        <dbReference type="Proteomes" id="UP000753908"/>
    </source>
</evidence>
<dbReference type="CDD" id="cd07814">
    <property type="entry name" value="SRPBCC_CalC_Aha1-like"/>
    <property type="match status" value="1"/>
</dbReference>